<organism evidence="2 3">
    <name type="scientific">Actinomyces slackii</name>
    <dbReference type="NCBI Taxonomy" id="52774"/>
    <lineage>
        <taxon>Bacteria</taxon>
        <taxon>Bacillati</taxon>
        <taxon>Actinomycetota</taxon>
        <taxon>Actinomycetes</taxon>
        <taxon>Actinomycetales</taxon>
        <taxon>Actinomycetaceae</taxon>
        <taxon>Actinomyces</taxon>
    </lineage>
</organism>
<dbReference type="Gene3D" id="3.40.50.1010">
    <property type="entry name" value="5'-nuclease"/>
    <property type="match status" value="1"/>
</dbReference>
<dbReference type="AlphaFoldDB" id="A0A448KCT2"/>
<dbReference type="EMBL" id="LR134363">
    <property type="protein sequence ID" value="VEG74754.1"/>
    <property type="molecule type" value="Genomic_DNA"/>
</dbReference>
<feature type="domain" description="NYN" evidence="1">
    <location>
        <begin position="3"/>
        <end position="143"/>
    </location>
</feature>
<dbReference type="RefSeq" id="WP_026427312.1">
    <property type="nucleotide sequence ID" value="NZ_CBCRWE010000037.1"/>
</dbReference>
<accession>A0A448KCT2</accession>
<protein>
    <submittedName>
        <fullName evidence="2">NYN domain</fullName>
    </submittedName>
</protein>
<evidence type="ECO:0000259" key="1">
    <source>
        <dbReference type="Pfam" id="PF01936"/>
    </source>
</evidence>
<name>A0A448KCT2_9ACTO</name>
<dbReference type="GO" id="GO:0004540">
    <property type="term" value="F:RNA nuclease activity"/>
    <property type="evidence" value="ECO:0007669"/>
    <property type="project" value="InterPro"/>
</dbReference>
<dbReference type="InterPro" id="IPR021139">
    <property type="entry name" value="NYN"/>
</dbReference>
<reference evidence="2 3" key="1">
    <citation type="submission" date="2018-12" db="EMBL/GenBank/DDBJ databases">
        <authorList>
            <consortium name="Pathogen Informatics"/>
        </authorList>
    </citation>
    <scope>NUCLEOTIDE SEQUENCE [LARGE SCALE GENOMIC DNA]</scope>
    <source>
        <strain evidence="2 3">NCTC11923</strain>
    </source>
</reference>
<dbReference type="Proteomes" id="UP000276899">
    <property type="component" value="Chromosome"/>
</dbReference>
<evidence type="ECO:0000313" key="3">
    <source>
        <dbReference type="Proteomes" id="UP000276899"/>
    </source>
</evidence>
<keyword evidence="3" id="KW-1185">Reference proteome</keyword>
<evidence type="ECO:0000313" key="2">
    <source>
        <dbReference type="EMBL" id="VEG74754.1"/>
    </source>
</evidence>
<sequence>MDRVAVFFDYQNVSGWARRCFATSDGHIWPKATADLLVNRRLRPSMLVETLVYRGRPNPTRQSVSARANDRQTAEWEATGATVVRRNLQYPPQWPSVPASEKGIDVALAVDLVKYAIRGDIDAAIVFTSDKDILPAIEFVYQKTSCHIELACWSGGRRLRVGNTQIPWCQFLNEGDFLSVQDLTDYAGLN</sequence>
<gene>
    <name evidence="2" type="ORF">NCTC11923_01393</name>
</gene>
<dbReference type="Pfam" id="PF01936">
    <property type="entry name" value="NYN"/>
    <property type="match status" value="1"/>
</dbReference>
<dbReference type="KEGG" id="asla:NCTC11923_01393"/>
<proteinExistence type="predicted"/>
<dbReference type="STRING" id="1278298.GCA_000428685_02480"/>